<reference evidence="1" key="2">
    <citation type="journal article" date="2015" name="Fish Shellfish Immunol.">
        <title>Early steps in the European eel (Anguilla anguilla)-Vibrio vulnificus interaction in the gills: Role of the RtxA13 toxin.</title>
        <authorList>
            <person name="Callol A."/>
            <person name="Pajuelo D."/>
            <person name="Ebbesson L."/>
            <person name="Teles M."/>
            <person name="MacKenzie S."/>
            <person name="Amaro C."/>
        </authorList>
    </citation>
    <scope>NUCLEOTIDE SEQUENCE</scope>
</reference>
<dbReference type="EMBL" id="GBXM01002634">
    <property type="protein sequence ID" value="JAI05944.1"/>
    <property type="molecule type" value="Transcribed_RNA"/>
</dbReference>
<name>A0A0E9XW76_ANGAN</name>
<proteinExistence type="predicted"/>
<evidence type="ECO:0000313" key="1">
    <source>
        <dbReference type="EMBL" id="JAI05944.1"/>
    </source>
</evidence>
<sequence>MVSSFLILVIYMVRKRCNNIVFVVHLFFS</sequence>
<reference evidence="1" key="1">
    <citation type="submission" date="2014-11" db="EMBL/GenBank/DDBJ databases">
        <authorList>
            <person name="Amaro Gonzalez C."/>
        </authorList>
    </citation>
    <scope>NUCLEOTIDE SEQUENCE</scope>
</reference>
<protein>
    <submittedName>
        <fullName evidence="1">Uncharacterized protein</fullName>
    </submittedName>
</protein>
<organism evidence="1">
    <name type="scientific">Anguilla anguilla</name>
    <name type="common">European freshwater eel</name>
    <name type="synonym">Muraena anguilla</name>
    <dbReference type="NCBI Taxonomy" id="7936"/>
    <lineage>
        <taxon>Eukaryota</taxon>
        <taxon>Metazoa</taxon>
        <taxon>Chordata</taxon>
        <taxon>Craniata</taxon>
        <taxon>Vertebrata</taxon>
        <taxon>Euteleostomi</taxon>
        <taxon>Actinopterygii</taxon>
        <taxon>Neopterygii</taxon>
        <taxon>Teleostei</taxon>
        <taxon>Anguilliformes</taxon>
        <taxon>Anguillidae</taxon>
        <taxon>Anguilla</taxon>
    </lineage>
</organism>
<dbReference type="AlphaFoldDB" id="A0A0E9XW76"/>
<accession>A0A0E9XW76</accession>